<reference evidence="1 2" key="1">
    <citation type="journal article" date="2016" name="Front. Microbiol.">
        <title>Comprehensive Phylogenetic Analysis of Bovine Non-aureus Staphylococci Species Based on Whole-Genome Sequencing.</title>
        <authorList>
            <person name="Naushad S."/>
            <person name="Barkema H.W."/>
            <person name="Luby C."/>
            <person name="Condas L.A."/>
            <person name="Nobrega D.B."/>
            <person name="Carson D.A."/>
            <person name="De Buck J."/>
        </authorList>
    </citation>
    <scope>NUCLEOTIDE SEQUENCE [LARGE SCALE GENOMIC DNA]</scope>
    <source>
        <strain evidence="1 2">SNUC 2204</strain>
    </source>
</reference>
<comment type="caution">
    <text evidence="1">The sequence shown here is derived from an EMBL/GenBank/DDBJ whole genome shotgun (WGS) entry which is preliminary data.</text>
</comment>
<evidence type="ECO:0000313" key="2">
    <source>
        <dbReference type="Proteomes" id="UP000241209"/>
    </source>
</evidence>
<evidence type="ECO:0000313" key="1">
    <source>
        <dbReference type="EMBL" id="PTI30991.1"/>
    </source>
</evidence>
<protein>
    <submittedName>
        <fullName evidence="1">Phage tail protein</fullName>
    </submittedName>
</protein>
<dbReference type="Proteomes" id="UP000241209">
    <property type="component" value="Unassembled WGS sequence"/>
</dbReference>
<sequence>MIINLGDKHINFDSENETPFFQSSNDNRVRFDIDSLDKKNLSDIMNRLFNNPLNTKCSFLSEYISPVKYREKTRVGRFLSITNWHEEVHSTDEKYIISTIERLKNEEIIKYSLYIQKVLVEPYIIFYNDKNMFYINNSVIDIISSSKDFITNIKEDFKDDIDTFYVVTL</sequence>
<gene>
    <name evidence="1" type="ORF">BU072_01555</name>
</gene>
<proteinExistence type="predicted"/>
<dbReference type="AlphaFoldDB" id="A0A2T4PWW2"/>
<accession>A0A2T4PWW2</accession>
<name>A0A2T4PWW2_9STAP</name>
<organism evidence="1 2">
    <name type="scientific">Mammaliicoccus vitulinus</name>
    <dbReference type="NCBI Taxonomy" id="71237"/>
    <lineage>
        <taxon>Bacteria</taxon>
        <taxon>Bacillati</taxon>
        <taxon>Bacillota</taxon>
        <taxon>Bacilli</taxon>
        <taxon>Bacillales</taxon>
        <taxon>Staphylococcaceae</taxon>
        <taxon>Mammaliicoccus</taxon>
    </lineage>
</organism>
<dbReference type="RefSeq" id="WP_107556610.1">
    <property type="nucleotide sequence ID" value="NZ_PZFK01000002.1"/>
</dbReference>
<dbReference type="EMBL" id="PZFK01000002">
    <property type="protein sequence ID" value="PTI30991.1"/>
    <property type="molecule type" value="Genomic_DNA"/>
</dbReference>